<reference evidence="1 2" key="1">
    <citation type="submission" date="2019-02" db="EMBL/GenBank/DDBJ databases">
        <title>Deep-cultivation of Planctomycetes and their phenomic and genomic characterization uncovers novel biology.</title>
        <authorList>
            <person name="Wiegand S."/>
            <person name="Jogler M."/>
            <person name="Boedeker C."/>
            <person name="Pinto D."/>
            <person name="Vollmers J."/>
            <person name="Rivas-Marin E."/>
            <person name="Kohn T."/>
            <person name="Peeters S.H."/>
            <person name="Heuer A."/>
            <person name="Rast P."/>
            <person name="Oberbeckmann S."/>
            <person name="Bunk B."/>
            <person name="Jeske O."/>
            <person name="Meyerdierks A."/>
            <person name="Storesund J.E."/>
            <person name="Kallscheuer N."/>
            <person name="Luecker S."/>
            <person name="Lage O.M."/>
            <person name="Pohl T."/>
            <person name="Merkel B.J."/>
            <person name="Hornburger P."/>
            <person name="Mueller R.-W."/>
            <person name="Bruemmer F."/>
            <person name="Labrenz M."/>
            <person name="Spormann A.M."/>
            <person name="Op Den Camp H."/>
            <person name="Overmann J."/>
            <person name="Amann R."/>
            <person name="Jetten M.S.M."/>
            <person name="Mascher T."/>
            <person name="Medema M.H."/>
            <person name="Devos D.P."/>
            <person name="Kaster A.-K."/>
            <person name="Ovreas L."/>
            <person name="Rohde M."/>
            <person name="Galperin M.Y."/>
            <person name="Jogler C."/>
        </authorList>
    </citation>
    <scope>NUCLEOTIDE SEQUENCE [LARGE SCALE GENOMIC DNA]</scope>
    <source>
        <strain evidence="1 2">Q31b</strain>
    </source>
</reference>
<name>A0A5C6DQA8_9BACT</name>
<dbReference type="AlphaFoldDB" id="A0A5C6DQA8"/>
<evidence type="ECO:0000313" key="2">
    <source>
        <dbReference type="Proteomes" id="UP000315471"/>
    </source>
</evidence>
<dbReference type="Proteomes" id="UP000315471">
    <property type="component" value="Unassembled WGS sequence"/>
</dbReference>
<organism evidence="1 2">
    <name type="scientific">Novipirellula aureliae</name>
    <dbReference type="NCBI Taxonomy" id="2527966"/>
    <lineage>
        <taxon>Bacteria</taxon>
        <taxon>Pseudomonadati</taxon>
        <taxon>Planctomycetota</taxon>
        <taxon>Planctomycetia</taxon>
        <taxon>Pirellulales</taxon>
        <taxon>Pirellulaceae</taxon>
        <taxon>Novipirellula</taxon>
    </lineage>
</organism>
<protein>
    <submittedName>
        <fullName evidence="1">Uncharacterized protein</fullName>
    </submittedName>
</protein>
<gene>
    <name evidence="1" type="ORF">Q31b_40160</name>
</gene>
<evidence type="ECO:0000313" key="1">
    <source>
        <dbReference type="EMBL" id="TWU38938.1"/>
    </source>
</evidence>
<accession>A0A5C6DQA8</accession>
<dbReference type="EMBL" id="SJPY01000006">
    <property type="protein sequence ID" value="TWU38938.1"/>
    <property type="molecule type" value="Genomic_DNA"/>
</dbReference>
<sequence length="42" mass="4422">MPPLGTAKLNMQRSVVGFLSHYGDGQNAQSALAPIRSSPNPL</sequence>
<comment type="caution">
    <text evidence="1">The sequence shown here is derived from an EMBL/GenBank/DDBJ whole genome shotgun (WGS) entry which is preliminary data.</text>
</comment>
<proteinExistence type="predicted"/>
<keyword evidence="2" id="KW-1185">Reference proteome</keyword>